<comment type="caution">
    <text evidence="7">The sequence shown here is derived from an EMBL/GenBank/DDBJ whole genome shotgun (WGS) entry which is preliminary data.</text>
</comment>
<evidence type="ECO:0000256" key="3">
    <source>
        <dbReference type="ARBA" id="ARBA00023242"/>
    </source>
</evidence>
<proteinExistence type="inferred from homology"/>
<feature type="region of interest" description="Disordered" evidence="5">
    <location>
        <begin position="765"/>
        <end position="883"/>
    </location>
</feature>
<dbReference type="GO" id="GO:0006355">
    <property type="term" value="P:regulation of DNA-templated transcription"/>
    <property type="evidence" value="ECO:0007669"/>
    <property type="project" value="UniProtKB-ARBA"/>
</dbReference>
<feature type="region of interest" description="Disordered" evidence="5">
    <location>
        <begin position="1"/>
        <end position="54"/>
    </location>
</feature>
<dbReference type="Proteomes" id="UP000287651">
    <property type="component" value="Unassembled WGS sequence"/>
</dbReference>
<gene>
    <name evidence="7" type="ORF">B296_00043046</name>
</gene>
<dbReference type="EMBL" id="AMZH03006767">
    <property type="protein sequence ID" value="RRT62996.1"/>
    <property type="molecule type" value="Genomic_DNA"/>
</dbReference>
<name>A0A426ZG90_ENSVE</name>
<dbReference type="InterPro" id="IPR000313">
    <property type="entry name" value="PWWP_dom"/>
</dbReference>
<feature type="region of interest" description="Disordered" evidence="5">
    <location>
        <begin position="591"/>
        <end position="624"/>
    </location>
</feature>
<feature type="compositionally biased region" description="Pro residues" evidence="5">
    <location>
        <begin position="1091"/>
        <end position="1104"/>
    </location>
</feature>
<dbReference type="FunFam" id="2.30.30.140:FF:000115">
    <property type="entry name" value="Tudor/PWWP/MBT superfamily protein"/>
    <property type="match status" value="1"/>
</dbReference>
<feature type="region of interest" description="Disordered" evidence="5">
    <location>
        <begin position="69"/>
        <end position="103"/>
    </location>
</feature>
<feature type="compositionally biased region" description="Basic residues" evidence="5">
    <location>
        <begin position="381"/>
        <end position="407"/>
    </location>
</feature>
<dbReference type="PANTHER" id="PTHR10688">
    <property type="entry name" value="PWWP DOMAIN-CONTAINING PROTEIN"/>
    <property type="match status" value="1"/>
</dbReference>
<feature type="domain" description="PWWP" evidence="6">
    <location>
        <begin position="153"/>
        <end position="214"/>
    </location>
</feature>
<keyword evidence="3" id="KW-0539">Nucleus</keyword>
<feature type="region of interest" description="Disordered" evidence="5">
    <location>
        <begin position="966"/>
        <end position="1037"/>
    </location>
</feature>
<dbReference type="Gene3D" id="2.30.30.140">
    <property type="match status" value="1"/>
</dbReference>
<feature type="region of interest" description="Disordered" evidence="5">
    <location>
        <begin position="466"/>
        <end position="485"/>
    </location>
</feature>
<dbReference type="CDD" id="cd05162">
    <property type="entry name" value="PWWP"/>
    <property type="match status" value="1"/>
</dbReference>
<feature type="region of interest" description="Disordered" evidence="5">
    <location>
        <begin position="376"/>
        <end position="435"/>
    </location>
</feature>
<dbReference type="InterPro" id="IPR052657">
    <property type="entry name" value="PDP_family_Arabidopsis"/>
</dbReference>
<organism evidence="7 8">
    <name type="scientific">Ensete ventricosum</name>
    <name type="common">Abyssinian banana</name>
    <name type="synonym">Musa ensete</name>
    <dbReference type="NCBI Taxonomy" id="4639"/>
    <lineage>
        <taxon>Eukaryota</taxon>
        <taxon>Viridiplantae</taxon>
        <taxon>Streptophyta</taxon>
        <taxon>Embryophyta</taxon>
        <taxon>Tracheophyta</taxon>
        <taxon>Spermatophyta</taxon>
        <taxon>Magnoliopsida</taxon>
        <taxon>Liliopsida</taxon>
        <taxon>Zingiberales</taxon>
        <taxon>Musaceae</taxon>
        <taxon>Ensete</taxon>
    </lineage>
</organism>
<comment type="similarity">
    <text evidence="4">Belongs to the PDP family.</text>
</comment>
<feature type="compositionally biased region" description="Low complexity" evidence="5">
    <location>
        <begin position="516"/>
        <end position="526"/>
    </location>
</feature>
<feature type="compositionally biased region" description="Basic and acidic residues" evidence="5">
    <location>
        <begin position="978"/>
        <end position="987"/>
    </location>
</feature>
<dbReference type="SUPFAM" id="SSF63748">
    <property type="entry name" value="Tudor/PWWP/MBT"/>
    <property type="match status" value="1"/>
</dbReference>
<feature type="compositionally biased region" description="Low complexity" evidence="5">
    <location>
        <begin position="844"/>
        <end position="857"/>
    </location>
</feature>
<reference evidence="7 8" key="1">
    <citation type="journal article" date="2014" name="Agronomy (Basel)">
        <title>A Draft Genome Sequence for Ensete ventricosum, the Drought-Tolerant Tree Against Hunger.</title>
        <authorList>
            <person name="Harrison J."/>
            <person name="Moore K.A."/>
            <person name="Paszkiewicz K."/>
            <person name="Jones T."/>
            <person name="Grant M."/>
            <person name="Ambacheew D."/>
            <person name="Muzemil S."/>
            <person name="Studholme D.J."/>
        </authorList>
    </citation>
    <scope>NUCLEOTIDE SEQUENCE [LARGE SCALE GENOMIC DNA]</scope>
</reference>
<evidence type="ECO:0000256" key="1">
    <source>
        <dbReference type="ARBA" id="ARBA00023015"/>
    </source>
</evidence>
<keyword evidence="1" id="KW-0805">Transcription regulation</keyword>
<protein>
    <recommendedName>
        <fullName evidence="6">PWWP domain-containing protein</fullName>
    </recommendedName>
</protein>
<feature type="compositionally biased region" description="Basic and acidic residues" evidence="5">
    <location>
        <begin position="799"/>
        <end position="827"/>
    </location>
</feature>
<evidence type="ECO:0000256" key="2">
    <source>
        <dbReference type="ARBA" id="ARBA00023163"/>
    </source>
</evidence>
<dbReference type="AlphaFoldDB" id="A0A426ZG90"/>
<evidence type="ECO:0000259" key="6">
    <source>
        <dbReference type="PROSITE" id="PS50812"/>
    </source>
</evidence>
<dbReference type="GO" id="GO:2000028">
    <property type="term" value="P:regulation of photoperiodism, flowering"/>
    <property type="evidence" value="ECO:0007669"/>
    <property type="project" value="UniProtKB-ARBA"/>
</dbReference>
<accession>A0A426ZG90</accession>
<feature type="compositionally biased region" description="Basic and acidic residues" evidence="5">
    <location>
        <begin position="1"/>
        <end position="12"/>
    </location>
</feature>
<dbReference type="PROSITE" id="PS50812">
    <property type="entry name" value="PWWP"/>
    <property type="match status" value="1"/>
</dbReference>
<dbReference type="PANTHER" id="PTHR10688:SF5">
    <property type="entry name" value="PWWP DOMAIN-CONTAINING PROTEIN 1-RELATED"/>
    <property type="match status" value="1"/>
</dbReference>
<evidence type="ECO:0000313" key="7">
    <source>
        <dbReference type="EMBL" id="RRT62996.1"/>
    </source>
</evidence>
<feature type="region of interest" description="Disordered" evidence="5">
    <location>
        <begin position="645"/>
        <end position="666"/>
    </location>
</feature>
<dbReference type="Pfam" id="PF00855">
    <property type="entry name" value="PWWP"/>
    <property type="match status" value="1"/>
</dbReference>
<feature type="region of interest" description="Disordered" evidence="5">
    <location>
        <begin position="733"/>
        <end position="753"/>
    </location>
</feature>
<evidence type="ECO:0000313" key="8">
    <source>
        <dbReference type="Proteomes" id="UP000287651"/>
    </source>
</evidence>
<sequence length="1186" mass="127371">MISVMSERDIDRGSAAASFGMGNPQEGPGGDEAAADGVGRGSRESRVPMELDPVERKIEVDGMVLVRGEADLSRSPKDAPGAADAGMNEARVPESDAAEGVSGSAGAGAVFVMADPEGGSDFDEGSLSDEVSVSNGARILQGAVGNWMNGLELGDMVWGKVKSHPWWPGHIFNEGFASPSVRRTKKEGHVLVAFFGDSSYGWFEPAELVPFDPHYEEKSKQTTLRPFVKAVEEAVDEASRKEALALTCYCRNPFNFRPARVPGYFYVDVPGFEIRGIYSLKQVNSARDKFVPGMALSFLQQTAMNPLSHDPACVDRRRNVAMMLAYRRAVFEEFDETYAQAFGVEPVRPSRLTGAMPEQLERFALRAAPLSGPLVLPEPLRHKKSSSHKLGHKAAKVPSAKKNKYVLKRRDERAPASASVGPPKPSLPDVPTSVQSHRNHYNLFPAQQHQQTPPAHHAPHVHPTLVFQDASCPPTSAPGGSNLGDYVLQKRAPAVATDEKPPPQASQDRSVSEQKAVPAAADAPAVGQVLDEGRSKTEPPRQLSEIAHRKLDPTVSGAAYYSSGDAKPEYGPGSLALRPSLVGGVMKEKKIKKRLRDDGSSAESGVTVQVKKKKKKKKVQGSEIGIPDHAKAAAVEDLYRRSAAAKPVSMEPELPRREDGVASTTEPTAVAVRHPDIDLSSRNLQLPELVSDLQELALDPFYGIDRDAPWVALHVFLNFRSLVYQKSLALPPTGEADAPEVPAVKSSSALPPPQELVAGSAAVAPAKVTNEERAPTSISKPPKSSFRPDDPTVAGRKRTPSDRQEEMSAKRQKKLDKLKALAGEKKAAISHKGLEGPQRGQKDPVPATTSAAASAGPAKPPNNRAAEPVKKQELPPPPPRLPSPTTFVMKFPLRTTLPSVASLKAKFARFGPLELSGTRVYWKSYTCKVVYKFKPDAEAALNHARSNEMFGQVKVSYYLRDADSLAPDPSSDAVGQRSESRLAESHQFRPGSGAGVGVSFGPARPPLNLTQKPGGQLKSILKKPGDEAAPSGGGREAPRVKFILDTLDGSKSELPATVVVAGNTNNVRSSAEASTAVDPVVSKAPRSVSFLPPPSSSRPLQPYPPRADNPYIPPPPASLGVAERVLPAAPRPQRNLTGVEEESGSSELRGNGNKDFADQMLSLLFRCRDIVSNVKLSLGYVPYHQL</sequence>
<feature type="region of interest" description="Disordered" evidence="5">
    <location>
        <begin position="1129"/>
        <end position="1153"/>
    </location>
</feature>
<feature type="compositionally biased region" description="Basic residues" evidence="5">
    <location>
        <begin position="610"/>
        <end position="619"/>
    </location>
</feature>
<keyword evidence="2" id="KW-0804">Transcription</keyword>
<evidence type="ECO:0000256" key="5">
    <source>
        <dbReference type="SAM" id="MobiDB-lite"/>
    </source>
</evidence>
<dbReference type="SMART" id="SM00293">
    <property type="entry name" value="PWWP"/>
    <property type="match status" value="1"/>
</dbReference>
<dbReference type="GO" id="GO:0035098">
    <property type="term" value="C:ESC/E(Z) complex"/>
    <property type="evidence" value="ECO:0007669"/>
    <property type="project" value="UniProtKB-ARBA"/>
</dbReference>
<feature type="region of interest" description="Disordered" evidence="5">
    <location>
        <begin position="1085"/>
        <end position="1104"/>
    </location>
</feature>
<feature type="region of interest" description="Disordered" evidence="5">
    <location>
        <begin position="493"/>
        <end position="550"/>
    </location>
</feature>
<feature type="compositionally biased region" description="Basic and acidic residues" evidence="5">
    <location>
        <begin position="41"/>
        <end position="54"/>
    </location>
</feature>
<evidence type="ECO:0000256" key="4">
    <source>
        <dbReference type="ARBA" id="ARBA00060746"/>
    </source>
</evidence>